<protein>
    <submittedName>
        <fullName evidence="3">Uncharacterized protein</fullName>
    </submittedName>
</protein>
<proteinExistence type="predicted"/>
<sequence>MEIQLISGVFTIPEAETLLTAIFNTKIAFHEAKMNAIQMSEEDIKHSEKKIAALQHTLKQTIEKLKENGQTHTNLNAHIEINTKPPLHQ</sequence>
<dbReference type="RefSeq" id="WP_379015797.1">
    <property type="nucleotide sequence ID" value="NZ_JBHSDC010000030.1"/>
</dbReference>
<organism evidence="3 4">
    <name type="scientific">Parasediminibacterium paludis</name>
    <dbReference type="NCBI Taxonomy" id="908966"/>
    <lineage>
        <taxon>Bacteria</taxon>
        <taxon>Pseudomonadati</taxon>
        <taxon>Bacteroidota</taxon>
        <taxon>Chitinophagia</taxon>
        <taxon>Chitinophagales</taxon>
        <taxon>Chitinophagaceae</taxon>
        <taxon>Parasediminibacterium</taxon>
    </lineage>
</organism>
<gene>
    <name evidence="3" type="ORF">ACFOW1_16455</name>
</gene>
<evidence type="ECO:0000256" key="1">
    <source>
        <dbReference type="SAM" id="Coils"/>
    </source>
</evidence>
<evidence type="ECO:0000313" key="3">
    <source>
        <dbReference type="EMBL" id="MFC4233494.1"/>
    </source>
</evidence>
<name>A0ABV8Q109_9BACT</name>
<dbReference type="EMBL" id="JBHSDC010000030">
    <property type="protein sequence ID" value="MFC4233494.1"/>
    <property type="molecule type" value="Genomic_DNA"/>
</dbReference>
<feature type="region of interest" description="Disordered" evidence="2">
    <location>
        <begin position="70"/>
        <end position="89"/>
    </location>
</feature>
<reference evidence="4" key="1">
    <citation type="journal article" date="2019" name="Int. J. Syst. Evol. Microbiol.">
        <title>The Global Catalogue of Microorganisms (GCM) 10K type strain sequencing project: providing services to taxonomists for standard genome sequencing and annotation.</title>
        <authorList>
            <consortium name="The Broad Institute Genomics Platform"/>
            <consortium name="The Broad Institute Genome Sequencing Center for Infectious Disease"/>
            <person name="Wu L."/>
            <person name="Ma J."/>
        </authorList>
    </citation>
    <scope>NUCLEOTIDE SEQUENCE [LARGE SCALE GENOMIC DNA]</scope>
    <source>
        <strain evidence="4">CECT 8010</strain>
    </source>
</reference>
<accession>A0ABV8Q109</accession>
<dbReference type="Proteomes" id="UP001595906">
    <property type="component" value="Unassembled WGS sequence"/>
</dbReference>
<comment type="caution">
    <text evidence="3">The sequence shown here is derived from an EMBL/GenBank/DDBJ whole genome shotgun (WGS) entry which is preliminary data.</text>
</comment>
<evidence type="ECO:0000313" key="4">
    <source>
        <dbReference type="Proteomes" id="UP001595906"/>
    </source>
</evidence>
<keyword evidence="1" id="KW-0175">Coiled coil</keyword>
<feature type="coiled-coil region" evidence="1">
    <location>
        <begin position="37"/>
        <end position="64"/>
    </location>
</feature>
<keyword evidence="4" id="KW-1185">Reference proteome</keyword>
<evidence type="ECO:0000256" key="2">
    <source>
        <dbReference type="SAM" id="MobiDB-lite"/>
    </source>
</evidence>